<dbReference type="RefSeq" id="XP_033453269.1">
    <property type="nucleotide sequence ID" value="XM_033588638.1"/>
</dbReference>
<evidence type="ECO:0000313" key="3">
    <source>
        <dbReference type="Proteomes" id="UP000800082"/>
    </source>
</evidence>
<dbReference type="GeneID" id="54346285"/>
<feature type="region of interest" description="Disordered" evidence="1">
    <location>
        <begin position="187"/>
        <end position="209"/>
    </location>
</feature>
<proteinExistence type="predicted"/>
<name>A0A6A5RX95_9PLEO</name>
<evidence type="ECO:0000313" key="2">
    <source>
        <dbReference type="EMBL" id="KAF1933021.1"/>
    </source>
</evidence>
<gene>
    <name evidence="2" type="ORF">M421DRAFT_255127</name>
</gene>
<sequence>MIGVPVYLCQPGLLWRRSDFRRHHGYELLQGMTASERLQLATRILGSRSIRADVATLCTAQAPSLKYGSGKSSLVECCSRQFSTAVGGSSWIMLGVRQPHCRANNVMLTVSCPNWTTCMARRAGRPCRPDTGTAESSLTRSVNAITGLGKVQLWSTSYARLAHFKWGDSATDRIHLRNATATMFRSETRCPHNDSSHARDPDFSSSHSS</sequence>
<organism evidence="2 3">
    <name type="scientific">Didymella exigua CBS 183.55</name>
    <dbReference type="NCBI Taxonomy" id="1150837"/>
    <lineage>
        <taxon>Eukaryota</taxon>
        <taxon>Fungi</taxon>
        <taxon>Dikarya</taxon>
        <taxon>Ascomycota</taxon>
        <taxon>Pezizomycotina</taxon>
        <taxon>Dothideomycetes</taxon>
        <taxon>Pleosporomycetidae</taxon>
        <taxon>Pleosporales</taxon>
        <taxon>Pleosporineae</taxon>
        <taxon>Didymellaceae</taxon>
        <taxon>Didymella</taxon>
    </lineage>
</organism>
<dbReference type="EMBL" id="ML978958">
    <property type="protein sequence ID" value="KAF1933021.1"/>
    <property type="molecule type" value="Genomic_DNA"/>
</dbReference>
<accession>A0A6A5RX95</accession>
<keyword evidence="3" id="KW-1185">Reference proteome</keyword>
<dbReference type="AlphaFoldDB" id="A0A6A5RX95"/>
<evidence type="ECO:0000256" key="1">
    <source>
        <dbReference type="SAM" id="MobiDB-lite"/>
    </source>
</evidence>
<feature type="compositionally biased region" description="Basic and acidic residues" evidence="1">
    <location>
        <begin position="187"/>
        <end position="202"/>
    </location>
</feature>
<dbReference type="Proteomes" id="UP000800082">
    <property type="component" value="Unassembled WGS sequence"/>
</dbReference>
<protein>
    <submittedName>
        <fullName evidence="2">Uncharacterized protein</fullName>
    </submittedName>
</protein>
<reference evidence="2" key="1">
    <citation type="journal article" date="2020" name="Stud. Mycol.">
        <title>101 Dothideomycetes genomes: a test case for predicting lifestyles and emergence of pathogens.</title>
        <authorList>
            <person name="Haridas S."/>
            <person name="Albert R."/>
            <person name="Binder M."/>
            <person name="Bloem J."/>
            <person name="Labutti K."/>
            <person name="Salamov A."/>
            <person name="Andreopoulos B."/>
            <person name="Baker S."/>
            <person name="Barry K."/>
            <person name="Bills G."/>
            <person name="Bluhm B."/>
            <person name="Cannon C."/>
            <person name="Castanera R."/>
            <person name="Culley D."/>
            <person name="Daum C."/>
            <person name="Ezra D."/>
            <person name="Gonzalez J."/>
            <person name="Henrissat B."/>
            <person name="Kuo A."/>
            <person name="Liang C."/>
            <person name="Lipzen A."/>
            <person name="Lutzoni F."/>
            <person name="Magnuson J."/>
            <person name="Mondo S."/>
            <person name="Nolan M."/>
            <person name="Ohm R."/>
            <person name="Pangilinan J."/>
            <person name="Park H.-J."/>
            <person name="Ramirez L."/>
            <person name="Alfaro M."/>
            <person name="Sun H."/>
            <person name="Tritt A."/>
            <person name="Yoshinaga Y."/>
            <person name="Zwiers L.-H."/>
            <person name="Turgeon B."/>
            <person name="Goodwin S."/>
            <person name="Spatafora J."/>
            <person name="Crous P."/>
            <person name="Grigoriev I."/>
        </authorList>
    </citation>
    <scope>NUCLEOTIDE SEQUENCE</scope>
    <source>
        <strain evidence="2">CBS 183.55</strain>
    </source>
</reference>